<feature type="transmembrane region" description="Helical" evidence="1">
    <location>
        <begin position="598"/>
        <end position="616"/>
    </location>
</feature>
<feature type="chain" id="PRO_5028964310" evidence="2">
    <location>
        <begin position="18"/>
        <end position="629"/>
    </location>
</feature>
<feature type="transmembrane region" description="Helical" evidence="1">
    <location>
        <begin position="377"/>
        <end position="396"/>
    </location>
</feature>
<dbReference type="Pfam" id="PF01757">
    <property type="entry name" value="Acyl_transf_3"/>
    <property type="match status" value="1"/>
</dbReference>
<dbReference type="InterPro" id="IPR002656">
    <property type="entry name" value="Acyl_transf_3_dom"/>
</dbReference>
<dbReference type="PANTHER" id="PTHR11161">
    <property type="entry name" value="O-ACYLTRANSFERASE"/>
    <property type="match status" value="1"/>
</dbReference>
<dbReference type="Proteomes" id="UP000322000">
    <property type="component" value="Chromosome 1"/>
</dbReference>
<evidence type="ECO:0000313" key="4">
    <source>
        <dbReference type="Proteomes" id="UP000322000"/>
    </source>
</evidence>
<feature type="transmembrane region" description="Helical" evidence="1">
    <location>
        <begin position="528"/>
        <end position="545"/>
    </location>
</feature>
<dbReference type="KEGG" id="tnl:113500543"/>
<gene>
    <name evidence="5" type="primary">LOC113500543</name>
</gene>
<feature type="transmembrane region" description="Helical" evidence="1">
    <location>
        <begin position="403"/>
        <end position="425"/>
    </location>
</feature>
<protein>
    <submittedName>
        <fullName evidence="5">O-acyltransferase like protein-like</fullName>
    </submittedName>
</protein>
<keyword evidence="1" id="KW-0812">Transmembrane</keyword>
<evidence type="ECO:0000256" key="1">
    <source>
        <dbReference type="SAM" id="Phobius"/>
    </source>
</evidence>
<dbReference type="InParanoid" id="A0A7E5WAE8"/>
<dbReference type="RefSeq" id="XP_026737176.1">
    <property type="nucleotide sequence ID" value="XM_026881375.1"/>
</dbReference>
<keyword evidence="2" id="KW-0732">Signal</keyword>
<evidence type="ECO:0000256" key="2">
    <source>
        <dbReference type="SAM" id="SignalP"/>
    </source>
</evidence>
<feature type="transmembrane region" description="Helical" evidence="1">
    <location>
        <begin position="566"/>
        <end position="586"/>
    </location>
</feature>
<dbReference type="AlphaFoldDB" id="A0A7E5WAE8"/>
<name>A0A7E5WAE8_TRINI</name>
<feature type="transmembrane region" description="Helical" evidence="1">
    <location>
        <begin position="488"/>
        <end position="508"/>
    </location>
</feature>
<evidence type="ECO:0000313" key="5">
    <source>
        <dbReference type="RefSeq" id="XP_026737176.1"/>
    </source>
</evidence>
<feature type="signal peptide" evidence="2">
    <location>
        <begin position="1"/>
        <end position="17"/>
    </location>
</feature>
<dbReference type="InterPro" id="IPR052728">
    <property type="entry name" value="O2_lipid_transport_reg"/>
</dbReference>
<feature type="transmembrane region" description="Helical" evidence="1">
    <location>
        <begin position="258"/>
        <end position="280"/>
    </location>
</feature>
<sequence>MEGVLLLLVLAPALAHARDVTDEQYSQFPRLFHLDDYSSCLARPGGLYCLGSFHIAPLSEPSPVYNMLKEYSEDVHHFNRTELHRGYCVSSRCPALAGERNASRRFSRCAGLRARRHALRLTLHMLRYCRTHAQEYAAQHSSEPMDEPQKLFLLVVAALLAMNVIGTAYDLLTDGNDKKFAALSAWSMRSNWRRLTASYEDCDPRISALSPVQGVRVLLLVLIIAAHSGCVQVALYISNPRWIEQMSHHPLLMLFLNGTSVVQVFIMLSNFLLAYNLLLYSKVQRLSFRMLPYITIKRIVRSVIQLDIQYKRRQKISPVYLLVVGYAATWWASAGASPLWPAAVGAESAACRRKFWTHAFYLNNLIDPEDICLVQTWFLAVDMQLYILAAMLTVYLSSRRERALLVLASLVAASCLLNGLLAYAFDWKSLMFIAYPGPLSRMYRGLPSFSRLYEAPWGSLPPCLMGLFFAFLHFELQEAGVKVSSYKWLKLPYHVAPVAIVAWILSGHWLRAYSAPWFVAGYVALERPLLSCLSGIILLGMFNGLEGWQKQIFSWRGWQVMGRMSLAVLAVHWCVNMGIAAARHQPVHSSLLSVTMEWLATTCFSYLIGIPLTVMVEMPAQRFVTALIM</sequence>
<feature type="transmembrane region" description="Helical" evidence="1">
    <location>
        <begin position="319"/>
        <end position="340"/>
    </location>
</feature>
<keyword evidence="4" id="KW-1185">Reference proteome</keyword>
<feature type="domain" description="Acyltransferase 3" evidence="3">
    <location>
        <begin position="214"/>
        <end position="612"/>
    </location>
</feature>
<dbReference type="GeneID" id="113500543"/>
<dbReference type="GO" id="GO:0016747">
    <property type="term" value="F:acyltransferase activity, transferring groups other than amino-acyl groups"/>
    <property type="evidence" value="ECO:0007669"/>
    <property type="project" value="InterPro"/>
</dbReference>
<keyword evidence="1" id="KW-1133">Transmembrane helix</keyword>
<evidence type="ECO:0000259" key="3">
    <source>
        <dbReference type="Pfam" id="PF01757"/>
    </source>
</evidence>
<reference evidence="5" key="1">
    <citation type="submission" date="2025-08" db="UniProtKB">
        <authorList>
            <consortium name="RefSeq"/>
        </authorList>
    </citation>
    <scope>IDENTIFICATION</scope>
</reference>
<dbReference type="OrthoDB" id="6418646at2759"/>
<feature type="transmembrane region" description="Helical" evidence="1">
    <location>
        <begin position="457"/>
        <end position="476"/>
    </location>
</feature>
<dbReference type="PANTHER" id="PTHR11161:SF0">
    <property type="entry name" value="O-ACYLTRANSFERASE LIKE PROTEIN"/>
    <property type="match status" value="1"/>
</dbReference>
<organism evidence="4 5">
    <name type="scientific">Trichoplusia ni</name>
    <name type="common">Cabbage looper</name>
    <dbReference type="NCBI Taxonomy" id="7111"/>
    <lineage>
        <taxon>Eukaryota</taxon>
        <taxon>Metazoa</taxon>
        <taxon>Ecdysozoa</taxon>
        <taxon>Arthropoda</taxon>
        <taxon>Hexapoda</taxon>
        <taxon>Insecta</taxon>
        <taxon>Pterygota</taxon>
        <taxon>Neoptera</taxon>
        <taxon>Endopterygota</taxon>
        <taxon>Lepidoptera</taxon>
        <taxon>Glossata</taxon>
        <taxon>Ditrysia</taxon>
        <taxon>Noctuoidea</taxon>
        <taxon>Noctuidae</taxon>
        <taxon>Plusiinae</taxon>
        <taxon>Trichoplusia</taxon>
    </lineage>
</organism>
<feature type="transmembrane region" description="Helical" evidence="1">
    <location>
        <begin position="151"/>
        <end position="172"/>
    </location>
</feature>
<accession>A0A7E5WAE8</accession>
<proteinExistence type="predicted"/>
<keyword evidence="1" id="KW-0472">Membrane</keyword>
<feature type="transmembrane region" description="Helical" evidence="1">
    <location>
        <begin position="217"/>
        <end position="238"/>
    </location>
</feature>